<keyword evidence="10" id="KW-1185">Reference proteome</keyword>
<dbReference type="SUPFAM" id="SSF53335">
    <property type="entry name" value="S-adenosyl-L-methionine-dependent methyltransferases"/>
    <property type="match status" value="1"/>
</dbReference>
<protein>
    <recommendedName>
        <fullName evidence="8">Cytosine-specific methyltransferase</fullName>
        <ecNumber evidence="8">2.1.1.37</ecNumber>
    </recommendedName>
</protein>
<evidence type="ECO:0000256" key="7">
    <source>
        <dbReference type="RuleBase" id="RU000416"/>
    </source>
</evidence>
<comment type="similarity">
    <text evidence="6 7">Belongs to the class I-like SAM-binding methyltransferase superfamily. C5-methyltransferase family.</text>
</comment>
<evidence type="ECO:0000256" key="5">
    <source>
        <dbReference type="ARBA" id="ARBA00047422"/>
    </source>
</evidence>
<keyword evidence="4" id="KW-0680">Restriction system</keyword>
<dbReference type="STRING" id="1850246.LPB138_08165"/>
<evidence type="ECO:0000256" key="8">
    <source>
        <dbReference type="RuleBase" id="RU000417"/>
    </source>
</evidence>
<dbReference type="AlphaFoldDB" id="A0A1D8P7Z4"/>
<evidence type="ECO:0000313" key="9">
    <source>
        <dbReference type="EMBL" id="AOW20651.1"/>
    </source>
</evidence>
<proteinExistence type="inferred from homology"/>
<dbReference type="InterPro" id="IPR018117">
    <property type="entry name" value="C5_DNA_meth_AS"/>
</dbReference>
<evidence type="ECO:0000256" key="3">
    <source>
        <dbReference type="ARBA" id="ARBA00022691"/>
    </source>
</evidence>
<dbReference type="PRINTS" id="PR00105">
    <property type="entry name" value="C5METTRFRASE"/>
</dbReference>
<dbReference type="REBASE" id="162285">
    <property type="entry name" value="M.Lsp138ORF8165P"/>
</dbReference>
<keyword evidence="1 6" id="KW-0489">Methyltransferase</keyword>
<feature type="active site" evidence="6">
    <location>
        <position position="75"/>
    </location>
</feature>
<keyword evidence="2 6" id="KW-0808">Transferase</keyword>
<dbReference type="NCBIfam" id="TIGR00675">
    <property type="entry name" value="dcm"/>
    <property type="match status" value="1"/>
</dbReference>
<dbReference type="Gene3D" id="3.90.120.10">
    <property type="entry name" value="DNA Methylase, subunit A, domain 2"/>
    <property type="match status" value="1"/>
</dbReference>
<comment type="catalytic activity">
    <reaction evidence="5 8">
        <text>a 2'-deoxycytidine in DNA + S-adenosyl-L-methionine = a 5-methyl-2'-deoxycytidine in DNA + S-adenosyl-L-homocysteine + H(+)</text>
        <dbReference type="Rhea" id="RHEA:13681"/>
        <dbReference type="Rhea" id="RHEA-COMP:11369"/>
        <dbReference type="Rhea" id="RHEA-COMP:11370"/>
        <dbReference type="ChEBI" id="CHEBI:15378"/>
        <dbReference type="ChEBI" id="CHEBI:57856"/>
        <dbReference type="ChEBI" id="CHEBI:59789"/>
        <dbReference type="ChEBI" id="CHEBI:85452"/>
        <dbReference type="ChEBI" id="CHEBI:85454"/>
        <dbReference type="EC" id="2.1.1.37"/>
    </reaction>
</comment>
<dbReference type="EMBL" id="CP017478">
    <property type="protein sequence ID" value="AOW20651.1"/>
    <property type="molecule type" value="Genomic_DNA"/>
</dbReference>
<evidence type="ECO:0000256" key="2">
    <source>
        <dbReference type="ARBA" id="ARBA00022679"/>
    </source>
</evidence>
<dbReference type="CDD" id="cd00315">
    <property type="entry name" value="Cyt_C5_DNA_methylase"/>
    <property type="match status" value="1"/>
</dbReference>
<dbReference type="RefSeq" id="WP_070236801.1">
    <property type="nucleotide sequence ID" value="NZ_CP017478.1"/>
</dbReference>
<sequence>MIEKPFKFIDLFCGIGGFHQALQSLGGTCVFASDIDQECRATYEKNYGLKPHGDITKVSEKDIPEHDVLCGGFPCQSFSKAGNRMGISDSRGTLFFDILRIAKYHQPKYLLLENVRNLAGHDNGNTWKVIRKNLNEIGYNVAKNPIIFSPHNIGIPQFRERVFILCQRKDLGTIPSFDFKITRDKNDCSIDSILQEEHEIENIEKYFLDKQKLELINIWDEFIKNIKGRLPGFPIWSDYLKELDLDEEIEAYPKWKQNFILKNNQLYLENKKFIDRWLKKAQRLESFKGSKAKFEWQAGQTDEPNIWETIMHFRPSGLRVKRPTFFPALVAITQTSIIGERKRYLTPREGARLQSFPDSFMLHQKDSVAYKQLGNSVNVEVVKLFAKFLLCNEEFDYQVYGLKQLFQEEVLADK</sequence>
<evidence type="ECO:0000256" key="6">
    <source>
        <dbReference type="PROSITE-ProRule" id="PRU01016"/>
    </source>
</evidence>
<organism evidence="9 10">
    <name type="scientific">Urechidicola croceus</name>
    <dbReference type="NCBI Taxonomy" id="1850246"/>
    <lineage>
        <taxon>Bacteria</taxon>
        <taxon>Pseudomonadati</taxon>
        <taxon>Bacteroidota</taxon>
        <taxon>Flavobacteriia</taxon>
        <taxon>Flavobacteriales</taxon>
        <taxon>Flavobacteriaceae</taxon>
        <taxon>Urechidicola</taxon>
    </lineage>
</organism>
<dbReference type="Proteomes" id="UP000176050">
    <property type="component" value="Chromosome"/>
</dbReference>
<accession>A0A1D8P7Z4</accession>
<dbReference type="InterPro" id="IPR001525">
    <property type="entry name" value="C5_MeTfrase"/>
</dbReference>
<dbReference type="PANTHER" id="PTHR46098:SF1">
    <property type="entry name" value="TRNA (CYTOSINE(38)-C(5))-METHYLTRANSFERASE"/>
    <property type="match status" value="1"/>
</dbReference>
<dbReference type="GO" id="GO:0032259">
    <property type="term" value="P:methylation"/>
    <property type="evidence" value="ECO:0007669"/>
    <property type="project" value="UniProtKB-KW"/>
</dbReference>
<dbReference type="Gene3D" id="3.40.50.150">
    <property type="entry name" value="Vaccinia Virus protein VP39"/>
    <property type="match status" value="1"/>
</dbReference>
<evidence type="ECO:0000256" key="4">
    <source>
        <dbReference type="ARBA" id="ARBA00022747"/>
    </source>
</evidence>
<dbReference type="PROSITE" id="PS00094">
    <property type="entry name" value="C5_MTASE_1"/>
    <property type="match status" value="1"/>
</dbReference>
<dbReference type="InterPro" id="IPR050750">
    <property type="entry name" value="C5-MTase"/>
</dbReference>
<evidence type="ECO:0000256" key="1">
    <source>
        <dbReference type="ARBA" id="ARBA00022603"/>
    </source>
</evidence>
<dbReference type="InterPro" id="IPR029063">
    <property type="entry name" value="SAM-dependent_MTases_sf"/>
</dbReference>
<name>A0A1D8P7Z4_9FLAO</name>
<dbReference type="Pfam" id="PF00145">
    <property type="entry name" value="DNA_methylase"/>
    <property type="match status" value="1"/>
</dbReference>
<dbReference type="PROSITE" id="PS51679">
    <property type="entry name" value="SAM_MT_C5"/>
    <property type="match status" value="1"/>
</dbReference>
<dbReference type="PANTHER" id="PTHR46098">
    <property type="entry name" value="TRNA (CYTOSINE(38)-C(5))-METHYLTRANSFERASE"/>
    <property type="match status" value="1"/>
</dbReference>
<keyword evidence="3 6" id="KW-0949">S-adenosyl-L-methionine</keyword>
<dbReference type="GO" id="GO:0009307">
    <property type="term" value="P:DNA restriction-modification system"/>
    <property type="evidence" value="ECO:0007669"/>
    <property type="project" value="UniProtKB-KW"/>
</dbReference>
<reference evidence="9 10" key="1">
    <citation type="submission" date="2016-10" db="EMBL/GenBank/DDBJ databases">
        <title>Lutibacter sp. LPB0138, isolated from marine gastropod.</title>
        <authorList>
            <person name="Kim E."/>
            <person name="Yi H."/>
        </authorList>
    </citation>
    <scope>NUCLEOTIDE SEQUENCE [LARGE SCALE GENOMIC DNA]</scope>
    <source>
        <strain evidence="9 10">LPB0138</strain>
    </source>
</reference>
<gene>
    <name evidence="9" type="ORF">LPB138_08165</name>
</gene>
<evidence type="ECO:0000313" key="10">
    <source>
        <dbReference type="Proteomes" id="UP000176050"/>
    </source>
</evidence>
<dbReference type="GO" id="GO:0003886">
    <property type="term" value="F:DNA (cytosine-5-)-methyltransferase activity"/>
    <property type="evidence" value="ECO:0007669"/>
    <property type="project" value="UniProtKB-EC"/>
</dbReference>
<dbReference type="KEGG" id="lul:LPB138_08165"/>
<dbReference type="EC" id="2.1.1.37" evidence="8"/>